<dbReference type="EMBL" id="CAMKVN010000732">
    <property type="protein sequence ID" value="CAI2170706.1"/>
    <property type="molecule type" value="Genomic_DNA"/>
</dbReference>
<accession>A0A9W4SJM8</accession>
<feature type="compositionally biased region" description="Low complexity" evidence="2">
    <location>
        <begin position="994"/>
        <end position="1012"/>
    </location>
</feature>
<sequence>MTTSATPVTPALPKKAKRTRTNMATVTLPKCESAYKLLDEATRERQEEMAEKSVTEEAKKRFPDTNSKPDIFQSSSFLMDMDDKIIIVNYPKNKKEKREKREKDIKDTLNALHGTKNDNSTQDMPQGAIEALEKLLGKVPDQQKTRGSNYGRLAQDFTFPAKQQSTAGRSKGTKEEESAASSSKTNENARETGLEELDKKERARRRKSNLNALAPSFKPTFASSGSSTDQNRSDSDSKTEVDDRKKKNKKEKAVLDVNGDTELPYQRKPRKSSQQILPSELSALDTTTGSYGSFVSTSFDQAFFVPAAPPPPFPVQYVENSPPNWEEFQKNLSSEVVSRVEMEVQKHIVKLVSEVRTTLAETKPECTTSSSSASDKRKDDTIRRLEETERKNEEIRFNKMQEQFLQELQDYQQDIRSSHEEFLLRHEEVQTRHLQLQAELKQTKDEVQSTSNVQRRHVELQNMLQKELSQLDELKTRLQEMQNEHRKMQDRQQQLHDEMTDSQALRHRLSEFDAEVAQLRFKNNKLIEENTLLANEFAKRSEEYKMKERKQDTMILELQSELNLVRNKNNQVELSLEGQMQKFRLLQNENQKLFEENTTTKNSHQSNISELKSKLQQVESREESLRTSYRQLEEEASHYNSLKEFQEKIENEKTELLRKNPRKLENETIQTIQKELAVHRTSKKTLENRVNELNKVRQELEEEVVELAELRPRIKELEKQASDLERTCLKMKELETHSVELDRYRRRAHELETELKSLRQRVRESENHSTQIESLQKMCQDLEVKFDNKSSEVSQLRHDNSELTKEANTKAEEVVQRTLDLKQILERNQSLQNKNSEITNELAELRMRLQMNVASTSTVSYSPIHTPRVMNNDIIDDHRMSRDILVYNSPSFPNNSFEHSNYNRIKSPNTPNIYSQQTYSQIPNMSSQSSQSSQPSQIMASGINFQHPTHQYPIHYSSTNHLQCNQPPQDVQSVPLHQIPPMQPVVQLPHTNHQLQSAQASSQMQQQMPQQMHTHPNLPPLMTFHSQSTNVSAQPSPTTSLGFLSHPTQQKNGKAHNRSGSNNLGSNPKQTKQKKKKQHSNQHKGVNDNVAINANNSQTNDPDSNASKNPWNKSELNNVIWWEHGKN</sequence>
<feature type="region of interest" description="Disordered" evidence="2">
    <location>
        <begin position="42"/>
        <end position="71"/>
    </location>
</feature>
<feature type="coiled-coil region" evidence="1">
    <location>
        <begin position="669"/>
        <end position="848"/>
    </location>
</feature>
<dbReference type="Proteomes" id="UP001153678">
    <property type="component" value="Unassembled WGS sequence"/>
</dbReference>
<dbReference type="PANTHER" id="PTHR45615:SF63">
    <property type="entry name" value="CHROMOSOME UNDETERMINED SCAFFOLD_10, WHOLE GENOME SHOTGUN SEQUENCE"/>
    <property type="match status" value="1"/>
</dbReference>
<protein>
    <submittedName>
        <fullName evidence="3">2979_t:CDS:1</fullName>
    </submittedName>
</protein>
<evidence type="ECO:0000256" key="1">
    <source>
        <dbReference type="SAM" id="Coils"/>
    </source>
</evidence>
<keyword evidence="4" id="KW-1185">Reference proteome</keyword>
<feature type="region of interest" description="Disordered" evidence="2">
    <location>
        <begin position="93"/>
        <end position="278"/>
    </location>
</feature>
<evidence type="ECO:0000256" key="2">
    <source>
        <dbReference type="SAM" id="MobiDB-lite"/>
    </source>
</evidence>
<feature type="compositionally biased region" description="Polar residues" evidence="2">
    <location>
        <begin position="1090"/>
        <end position="1112"/>
    </location>
</feature>
<dbReference type="PANTHER" id="PTHR45615">
    <property type="entry name" value="MYOSIN HEAVY CHAIN, NON-MUSCLE"/>
    <property type="match status" value="1"/>
</dbReference>
<comment type="caution">
    <text evidence="3">The sequence shown here is derived from an EMBL/GenBank/DDBJ whole genome shotgun (WGS) entry which is preliminary data.</text>
</comment>
<feature type="region of interest" description="Disordered" evidence="2">
    <location>
        <begin position="1"/>
        <end position="22"/>
    </location>
</feature>
<feature type="compositionally biased region" description="Basic and acidic residues" evidence="2">
    <location>
        <begin position="131"/>
        <end position="144"/>
    </location>
</feature>
<dbReference type="OrthoDB" id="76453at2759"/>
<name>A0A9W4SJM8_9GLOM</name>
<proteinExistence type="predicted"/>
<organism evidence="3 4">
    <name type="scientific">Funneliformis geosporum</name>
    <dbReference type="NCBI Taxonomy" id="1117311"/>
    <lineage>
        <taxon>Eukaryota</taxon>
        <taxon>Fungi</taxon>
        <taxon>Fungi incertae sedis</taxon>
        <taxon>Mucoromycota</taxon>
        <taxon>Glomeromycotina</taxon>
        <taxon>Glomeromycetes</taxon>
        <taxon>Glomerales</taxon>
        <taxon>Glomeraceae</taxon>
        <taxon>Funneliformis</taxon>
    </lineage>
</organism>
<feature type="compositionally biased region" description="Basic and acidic residues" evidence="2">
    <location>
        <begin position="187"/>
        <end position="201"/>
    </location>
</feature>
<feature type="compositionally biased region" description="Polar residues" evidence="2">
    <location>
        <begin position="1024"/>
        <end position="1068"/>
    </location>
</feature>
<gene>
    <name evidence="3" type="ORF">FWILDA_LOCUS4712</name>
</gene>
<feature type="region of interest" description="Disordered" evidence="2">
    <location>
        <begin position="992"/>
        <end position="1112"/>
    </location>
</feature>
<feature type="compositionally biased region" description="Polar residues" evidence="2">
    <location>
        <begin position="221"/>
        <end position="230"/>
    </location>
</feature>
<feature type="compositionally biased region" description="Basic residues" evidence="2">
    <location>
        <begin position="1071"/>
        <end position="1082"/>
    </location>
</feature>
<feature type="compositionally biased region" description="Basic and acidic residues" evidence="2">
    <location>
        <begin position="231"/>
        <end position="245"/>
    </location>
</feature>
<feature type="region of interest" description="Disordered" evidence="2">
    <location>
        <begin position="360"/>
        <end position="382"/>
    </location>
</feature>
<evidence type="ECO:0000313" key="4">
    <source>
        <dbReference type="Proteomes" id="UP001153678"/>
    </source>
</evidence>
<feature type="coiled-coil region" evidence="1">
    <location>
        <begin position="555"/>
        <end position="635"/>
    </location>
</feature>
<evidence type="ECO:0000313" key="3">
    <source>
        <dbReference type="EMBL" id="CAI2170706.1"/>
    </source>
</evidence>
<feature type="compositionally biased region" description="Basic and acidic residues" evidence="2">
    <location>
        <begin position="42"/>
        <end position="63"/>
    </location>
</feature>
<reference evidence="3" key="1">
    <citation type="submission" date="2022-08" db="EMBL/GenBank/DDBJ databases">
        <authorList>
            <person name="Kallberg Y."/>
            <person name="Tangrot J."/>
            <person name="Rosling A."/>
        </authorList>
    </citation>
    <scope>NUCLEOTIDE SEQUENCE</scope>
    <source>
        <strain evidence="3">Wild A</strain>
    </source>
</reference>
<dbReference type="AlphaFoldDB" id="A0A9W4SJM8"/>
<keyword evidence="1" id="KW-0175">Coiled coil</keyword>